<dbReference type="Proteomes" id="UP000184608">
    <property type="component" value="Unassembled WGS sequence"/>
</dbReference>
<dbReference type="Gene3D" id="2.60.120.260">
    <property type="entry name" value="Galactose-binding domain-like"/>
    <property type="match status" value="1"/>
</dbReference>
<evidence type="ECO:0000256" key="7">
    <source>
        <dbReference type="ARBA" id="ARBA00023239"/>
    </source>
</evidence>
<dbReference type="PROSITE" id="PS51175">
    <property type="entry name" value="CBM6"/>
    <property type="match status" value="1"/>
</dbReference>
<dbReference type="GO" id="GO:0030570">
    <property type="term" value="F:pectate lyase activity"/>
    <property type="evidence" value="ECO:0007669"/>
    <property type="project" value="UniProtKB-EC"/>
</dbReference>
<evidence type="ECO:0000256" key="5">
    <source>
        <dbReference type="ARBA" id="ARBA00022729"/>
    </source>
</evidence>
<dbReference type="SUPFAM" id="SSF51126">
    <property type="entry name" value="Pectin lyase-like"/>
    <property type="match status" value="1"/>
</dbReference>
<dbReference type="AlphaFoldDB" id="A0A1M6A2U5"/>
<feature type="chain" id="PRO_5013200670" evidence="10">
    <location>
        <begin position="26"/>
        <end position="586"/>
    </location>
</feature>
<dbReference type="SUPFAM" id="SSF49785">
    <property type="entry name" value="Galactose-binding domain-like"/>
    <property type="match status" value="1"/>
</dbReference>
<dbReference type="GO" id="GO:0046872">
    <property type="term" value="F:metal ion binding"/>
    <property type="evidence" value="ECO:0007669"/>
    <property type="project" value="UniProtKB-KW"/>
</dbReference>
<evidence type="ECO:0000256" key="3">
    <source>
        <dbReference type="ARBA" id="ARBA00022525"/>
    </source>
</evidence>
<dbReference type="GO" id="GO:0030246">
    <property type="term" value="F:carbohydrate binding"/>
    <property type="evidence" value="ECO:0007669"/>
    <property type="project" value="InterPro"/>
</dbReference>
<reference evidence="12 13" key="1">
    <citation type="submission" date="2016-11" db="EMBL/GenBank/DDBJ databases">
        <authorList>
            <person name="Jaros S."/>
            <person name="Januszkiewicz K."/>
            <person name="Wedrychowicz H."/>
        </authorList>
    </citation>
    <scope>NUCLEOTIDE SEQUENCE [LARGE SCALE GENOMIC DNA]</scope>
    <source>
        <strain evidence="12 13">CECT 7868</strain>
    </source>
</reference>
<dbReference type="PANTHER" id="PTHR40088">
    <property type="entry name" value="PECTATE LYASE (EUROFUNG)"/>
    <property type="match status" value="1"/>
</dbReference>
<dbReference type="STRING" id="1216006.VA7868_03456"/>
<keyword evidence="3" id="KW-0964">Secreted</keyword>
<organism evidence="12 13">
    <name type="scientific">Vibrio aerogenes CECT 7868</name>
    <dbReference type="NCBI Taxonomy" id="1216006"/>
    <lineage>
        <taxon>Bacteria</taxon>
        <taxon>Pseudomonadati</taxon>
        <taxon>Pseudomonadota</taxon>
        <taxon>Gammaproteobacteria</taxon>
        <taxon>Vibrionales</taxon>
        <taxon>Vibrionaceae</taxon>
        <taxon>Vibrio</taxon>
    </lineage>
</organism>
<comment type="subcellular location">
    <subcellularLocation>
        <location evidence="2">Secreted</location>
    </subcellularLocation>
</comment>
<evidence type="ECO:0000256" key="6">
    <source>
        <dbReference type="ARBA" id="ARBA00022837"/>
    </source>
</evidence>
<keyword evidence="5 10" id="KW-0732">Signal</keyword>
<evidence type="ECO:0000256" key="1">
    <source>
        <dbReference type="ARBA" id="ARBA00001913"/>
    </source>
</evidence>
<dbReference type="InterPro" id="IPR053868">
    <property type="entry name" value="Pel9A-like_beta_helix"/>
</dbReference>
<protein>
    <submittedName>
        <fullName evidence="12">Pectate lyase L</fullName>
        <ecNumber evidence="12">4.2.2.2</ecNumber>
    </submittedName>
</protein>
<keyword evidence="13" id="KW-1185">Reference proteome</keyword>
<keyword evidence="4" id="KW-0479">Metal-binding</keyword>
<sequence length="586" mass="62401">MKNNSKYIYSALATVLLTGSSLAMAGDFSSDITIQENQAGFCSADGDVSEASHAGFSGVGYVNVVNESGTAIHWKIEAGQSGTYTLSVRYANGSEDARPAMIYIDGTKYTLKQPSTGSWSSWKTESVTVYLPEGVSAIRMEAGTSAGLANVDYLNVAGSAVKAASCSDTTTVVDSISTDSLAAKAIGTSCSGTTSGLSASKIYYVTPDGSADNSGSSFSSAMNFTKAMSVAKAGQMILLKPGTYKVAYKSGKKNTINFEKSGSDGKPIYVAAANCGRATFDFSFPEGKWVQNSFGFYVTGDYWYFKGIDVIHAGYHGAYITGAHNTFENMRFHHNRNTGFEINKGGSYTTVINSDAYRNYDPKKHGSMADGFGPKQKQGPGNRFIGCRAWENSDDGFDLYDSPQKVIIEDSWAFRNGIDYWDDSGFKGNGNGFKLGGKKAVGHHRITRSVSFGNVNKGFDQNNNAGGVTVINNTSYKNGSNYGFGNSLNSGEEHYFRNNISLSGSVSVKNADAKNNSWDTGPSVSASDFVSLDTSKATVSRNKDGSLPATSLFRLSPNSQLINAGSKESGISYQGSAPDLGAFERK</sequence>
<dbReference type="InterPro" id="IPR006584">
    <property type="entry name" value="Cellulose-bd_IV"/>
</dbReference>
<gene>
    <name evidence="12" type="primary">pelL_2</name>
    <name evidence="12" type="ORF">VA7868_03456</name>
</gene>
<dbReference type="RefSeq" id="WP_217653323.1">
    <property type="nucleotide sequence ID" value="NZ_FQXZ01000039.1"/>
</dbReference>
<evidence type="ECO:0000256" key="9">
    <source>
        <dbReference type="SAM" id="MobiDB-lite"/>
    </source>
</evidence>
<dbReference type="InterPro" id="IPR005084">
    <property type="entry name" value="CBM6"/>
</dbReference>
<evidence type="ECO:0000256" key="8">
    <source>
        <dbReference type="ARBA" id="ARBA00038263"/>
    </source>
</evidence>
<evidence type="ECO:0000313" key="13">
    <source>
        <dbReference type="Proteomes" id="UP000184608"/>
    </source>
</evidence>
<dbReference type="Pfam" id="PF22842">
    <property type="entry name" value="Pel9A-like_beta_helix"/>
    <property type="match status" value="1"/>
</dbReference>
<keyword evidence="7 12" id="KW-0456">Lyase</keyword>
<name>A0A1M6A2U5_9VIBR</name>
<comment type="cofactor">
    <cofactor evidence="1">
        <name>Ca(2+)</name>
        <dbReference type="ChEBI" id="CHEBI:29108"/>
    </cofactor>
</comment>
<feature type="region of interest" description="Disordered" evidence="9">
    <location>
        <begin position="564"/>
        <end position="586"/>
    </location>
</feature>
<evidence type="ECO:0000313" key="12">
    <source>
        <dbReference type="EMBL" id="SHI30775.1"/>
    </source>
</evidence>
<dbReference type="Gene3D" id="2.160.20.10">
    <property type="entry name" value="Single-stranded right-handed beta-helix, Pectin lyase-like"/>
    <property type="match status" value="1"/>
</dbReference>
<keyword evidence="6" id="KW-0106">Calcium</keyword>
<accession>A0A1M6A2U5</accession>
<dbReference type="InterPro" id="IPR006626">
    <property type="entry name" value="PbH1"/>
</dbReference>
<evidence type="ECO:0000256" key="10">
    <source>
        <dbReference type="SAM" id="SignalP"/>
    </source>
</evidence>
<dbReference type="EMBL" id="FQXZ01000039">
    <property type="protein sequence ID" value="SHI30775.1"/>
    <property type="molecule type" value="Genomic_DNA"/>
</dbReference>
<feature type="signal peptide" evidence="10">
    <location>
        <begin position="1"/>
        <end position="25"/>
    </location>
</feature>
<dbReference type="SMART" id="SM00710">
    <property type="entry name" value="PbH1"/>
    <property type="match status" value="5"/>
</dbReference>
<evidence type="ECO:0000256" key="2">
    <source>
        <dbReference type="ARBA" id="ARBA00004613"/>
    </source>
</evidence>
<dbReference type="EC" id="4.2.2.2" evidence="12"/>
<dbReference type="PANTHER" id="PTHR40088:SF1">
    <property type="entry name" value="PECTATE LYASE PEL9"/>
    <property type="match status" value="1"/>
</dbReference>
<dbReference type="InterPro" id="IPR052052">
    <property type="entry name" value="Polysaccharide_Lyase_9"/>
</dbReference>
<proteinExistence type="inferred from homology"/>
<evidence type="ECO:0000259" key="11">
    <source>
        <dbReference type="PROSITE" id="PS51175"/>
    </source>
</evidence>
<dbReference type="InterPro" id="IPR008979">
    <property type="entry name" value="Galactose-bd-like_sf"/>
</dbReference>
<dbReference type="InterPro" id="IPR012334">
    <property type="entry name" value="Pectin_lyas_fold"/>
</dbReference>
<dbReference type="SMART" id="SM00606">
    <property type="entry name" value="CBD_IV"/>
    <property type="match status" value="1"/>
</dbReference>
<evidence type="ECO:0000256" key="4">
    <source>
        <dbReference type="ARBA" id="ARBA00022723"/>
    </source>
</evidence>
<dbReference type="CDD" id="cd04082">
    <property type="entry name" value="CBM35_pectate_lyase-like"/>
    <property type="match status" value="1"/>
</dbReference>
<comment type="similarity">
    <text evidence="8">Belongs to the polysaccharide lyase 9 family.</text>
</comment>
<dbReference type="GO" id="GO:0005576">
    <property type="term" value="C:extracellular region"/>
    <property type="evidence" value="ECO:0007669"/>
    <property type="project" value="UniProtKB-SubCell"/>
</dbReference>
<feature type="domain" description="CBM6" evidence="11">
    <location>
        <begin position="32"/>
        <end position="157"/>
    </location>
</feature>
<dbReference type="Pfam" id="PF03422">
    <property type="entry name" value="CBM_6"/>
    <property type="match status" value="1"/>
</dbReference>
<dbReference type="InterPro" id="IPR011050">
    <property type="entry name" value="Pectin_lyase_fold/virulence"/>
</dbReference>